<dbReference type="OrthoDB" id="66095at2759"/>
<dbReference type="STRING" id="413071.G9N5L6"/>
<dbReference type="EMBL" id="ABDF02000087">
    <property type="protein sequence ID" value="EHK18058.1"/>
    <property type="molecule type" value="Genomic_DNA"/>
</dbReference>
<sequence length="303" mass="34522">MTSIKPFEPTLSDVLVVRAMLSQSVILPELVATILDYAEYWARSSTRAHVDLAIRAKQVGNGEFDFQGSRFLLRSYPVGLTENAVEDEDTGSKVLYETKQIDALPVEREYERGFFQDLITNSSIHNNPVRKIVFRIRSHDQGWTTDERPGPFIAAKTWFEAGIERFNAGHECECEQCQDIRLLPLCKLAAVEPRPESTVSRSGVTEYRYGHSPWKGPREILRNKMASSEWTDYEVTWTCWDVVAPNSKEAQQAMEEGKGKMDGDGHFVRSLKLGDVITVWGRAMHRGWVNVVDTVEMDVYWAL</sequence>
<accession>G9N5L6</accession>
<dbReference type="InParanoid" id="G9N5L6"/>
<keyword evidence="2" id="KW-1185">Reference proteome</keyword>
<dbReference type="RefSeq" id="XP_013952016.1">
    <property type="nucleotide sequence ID" value="XM_014096541.2"/>
</dbReference>
<feature type="non-terminal residue" evidence="1">
    <location>
        <position position="303"/>
    </location>
</feature>
<organism evidence="1 2">
    <name type="scientific">Hypocrea virens (strain Gv29-8 / FGSC 10586)</name>
    <name type="common">Gliocladium virens</name>
    <name type="synonym">Trichoderma virens</name>
    <dbReference type="NCBI Taxonomy" id="413071"/>
    <lineage>
        <taxon>Eukaryota</taxon>
        <taxon>Fungi</taxon>
        <taxon>Dikarya</taxon>
        <taxon>Ascomycota</taxon>
        <taxon>Pezizomycotina</taxon>
        <taxon>Sordariomycetes</taxon>
        <taxon>Hypocreomycetidae</taxon>
        <taxon>Hypocreales</taxon>
        <taxon>Hypocreaceae</taxon>
        <taxon>Trichoderma</taxon>
    </lineage>
</organism>
<dbReference type="AlphaFoldDB" id="G9N5L6"/>
<evidence type="ECO:0000313" key="1">
    <source>
        <dbReference type="EMBL" id="EHK18058.1"/>
    </source>
</evidence>
<dbReference type="HOGENOM" id="CLU_041809_0_0_1"/>
<dbReference type="VEuPathDB" id="FungiDB:TRIVIDRAFT_16209"/>
<evidence type="ECO:0000313" key="2">
    <source>
        <dbReference type="Proteomes" id="UP000007115"/>
    </source>
</evidence>
<protein>
    <submittedName>
        <fullName evidence="1">Uncharacterized protein</fullName>
    </submittedName>
</protein>
<comment type="caution">
    <text evidence="1">The sequence shown here is derived from an EMBL/GenBank/DDBJ whole genome shotgun (WGS) entry which is preliminary data.</text>
</comment>
<name>G9N5L6_HYPVG</name>
<dbReference type="OMA" id="TWTCWDV"/>
<reference evidence="1 2" key="1">
    <citation type="journal article" date="2011" name="Genome Biol.">
        <title>Comparative genome sequence analysis underscores mycoparasitism as the ancestral life style of Trichoderma.</title>
        <authorList>
            <person name="Kubicek C.P."/>
            <person name="Herrera-Estrella A."/>
            <person name="Seidl-Seiboth V."/>
            <person name="Martinez D.A."/>
            <person name="Druzhinina I.S."/>
            <person name="Thon M."/>
            <person name="Zeilinger S."/>
            <person name="Casas-Flores S."/>
            <person name="Horwitz B.A."/>
            <person name="Mukherjee P.K."/>
            <person name="Mukherjee M."/>
            <person name="Kredics L."/>
            <person name="Alcaraz L.D."/>
            <person name="Aerts A."/>
            <person name="Antal Z."/>
            <person name="Atanasova L."/>
            <person name="Cervantes-Badillo M.G."/>
            <person name="Challacombe J."/>
            <person name="Chertkov O."/>
            <person name="McCluskey K."/>
            <person name="Coulpier F."/>
            <person name="Deshpande N."/>
            <person name="von Doehren H."/>
            <person name="Ebbole D.J."/>
            <person name="Esquivel-Naranjo E.U."/>
            <person name="Fekete E."/>
            <person name="Flipphi M."/>
            <person name="Glaser F."/>
            <person name="Gomez-Rodriguez E.Y."/>
            <person name="Gruber S."/>
            <person name="Han C."/>
            <person name="Henrissat B."/>
            <person name="Hermosa R."/>
            <person name="Hernandez-Onate M."/>
            <person name="Karaffa L."/>
            <person name="Kosti I."/>
            <person name="Le Crom S."/>
            <person name="Lindquist E."/>
            <person name="Lucas S."/>
            <person name="Luebeck M."/>
            <person name="Luebeck P.S."/>
            <person name="Margeot A."/>
            <person name="Metz B."/>
            <person name="Misra M."/>
            <person name="Nevalainen H."/>
            <person name="Omann M."/>
            <person name="Packer N."/>
            <person name="Perrone G."/>
            <person name="Uresti-Rivera E.E."/>
            <person name="Salamov A."/>
            <person name="Schmoll M."/>
            <person name="Seiboth B."/>
            <person name="Shapiro H."/>
            <person name="Sukno S."/>
            <person name="Tamayo-Ramos J.A."/>
            <person name="Tisch D."/>
            <person name="Wiest A."/>
            <person name="Wilkinson H.H."/>
            <person name="Zhang M."/>
            <person name="Coutinho P.M."/>
            <person name="Kenerley C.M."/>
            <person name="Monte E."/>
            <person name="Baker S.E."/>
            <person name="Grigoriev I.V."/>
        </authorList>
    </citation>
    <scope>NUCLEOTIDE SEQUENCE [LARGE SCALE GENOMIC DNA]</scope>
    <source>
        <strain evidence="2">Gv29-8 / FGSC 10586</strain>
    </source>
</reference>
<gene>
    <name evidence="1" type="ORF">TRIVIDRAFT_16209</name>
</gene>
<dbReference type="Proteomes" id="UP000007115">
    <property type="component" value="Unassembled WGS sequence"/>
</dbReference>
<dbReference type="eggNOG" id="ENOG502S9BI">
    <property type="taxonomic scope" value="Eukaryota"/>
</dbReference>
<dbReference type="GeneID" id="25788535"/>
<proteinExistence type="predicted"/>